<protein>
    <submittedName>
        <fullName evidence="1">Uncharacterized protein</fullName>
    </submittedName>
</protein>
<dbReference type="Proteomes" id="UP000886674">
    <property type="component" value="Unassembled WGS sequence"/>
</dbReference>
<proteinExistence type="predicted"/>
<gene>
    <name evidence="1" type="ORF">JAY77_23125</name>
</gene>
<organism evidence="1 2">
    <name type="scientific">Candidatus Thiodiazotropha taylori</name>
    <dbReference type="NCBI Taxonomy" id="2792791"/>
    <lineage>
        <taxon>Bacteria</taxon>
        <taxon>Pseudomonadati</taxon>
        <taxon>Pseudomonadota</taxon>
        <taxon>Gammaproteobacteria</taxon>
        <taxon>Chromatiales</taxon>
        <taxon>Sedimenticolaceae</taxon>
        <taxon>Candidatus Thiodiazotropha</taxon>
    </lineage>
</organism>
<dbReference type="AlphaFoldDB" id="A0A9E4TV19"/>
<name>A0A9E4TV19_9GAMM</name>
<reference evidence="1" key="1">
    <citation type="journal article" date="2021" name="Proc. Natl. Acad. Sci. U.S.A.">
        <title>Global biogeography of chemosynthetic symbionts reveals both localized and globally distributed symbiont groups. .</title>
        <authorList>
            <person name="Osvatic J.T."/>
            <person name="Wilkins L.G.E."/>
            <person name="Leibrecht L."/>
            <person name="Leray M."/>
            <person name="Zauner S."/>
            <person name="Polzin J."/>
            <person name="Camacho Y."/>
            <person name="Gros O."/>
            <person name="van Gils J.A."/>
            <person name="Eisen J.A."/>
            <person name="Petersen J.M."/>
            <person name="Yuen B."/>
        </authorList>
    </citation>
    <scope>NUCLEOTIDE SEQUENCE</scope>
    <source>
        <strain evidence="1">MAGclacostrist055</strain>
    </source>
</reference>
<sequence length="134" mass="15518">MRKRDRKLIAIAFDAAGHAKSKNSQLHPFLGEASREQGYSSITLDLVHSKFKEKEFRAPKEVNEVLPRLRIKLESLLKAQKFELKNLELLEAEYKWDKYYPDWQCAFKVVIVTDSGEKTEGEEDAGPGYFMYST</sequence>
<evidence type="ECO:0000313" key="1">
    <source>
        <dbReference type="EMBL" id="MCG7981025.1"/>
    </source>
</evidence>
<accession>A0A9E4TV19</accession>
<comment type="caution">
    <text evidence="1">The sequence shown here is derived from an EMBL/GenBank/DDBJ whole genome shotgun (WGS) entry which is preliminary data.</text>
</comment>
<dbReference type="EMBL" id="JAEPCR010000186">
    <property type="protein sequence ID" value="MCG7981025.1"/>
    <property type="molecule type" value="Genomic_DNA"/>
</dbReference>
<evidence type="ECO:0000313" key="2">
    <source>
        <dbReference type="Proteomes" id="UP000886674"/>
    </source>
</evidence>